<dbReference type="Proteomes" id="UP000799779">
    <property type="component" value="Unassembled WGS sequence"/>
</dbReference>
<evidence type="ECO:0000313" key="3">
    <source>
        <dbReference type="Proteomes" id="UP000799779"/>
    </source>
</evidence>
<keyword evidence="3" id="KW-1185">Reference proteome</keyword>
<gene>
    <name evidence="2" type="ORF">P154DRAFT_263687</name>
</gene>
<organism evidence="2 3">
    <name type="scientific">Amniculicola lignicola CBS 123094</name>
    <dbReference type="NCBI Taxonomy" id="1392246"/>
    <lineage>
        <taxon>Eukaryota</taxon>
        <taxon>Fungi</taxon>
        <taxon>Dikarya</taxon>
        <taxon>Ascomycota</taxon>
        <taxon>Pezizomycotina</taxon>
        <taxon>Dothideomycetes</taxon>
        <taxon>Pleosporomycetidae</taxon>
        <taxon>Pleosporales</taxon>
        <taxon>Amniculicolaceae</taxon>
        <taxon>Amniculicola</taxon>
    </lineage>
</organism>
<evidence type="ECO:0000313" key="2">
    <source>
        <dbReference type="EMBL" id="KAF1998179.1"/>
    </source>
</evidence>
<dbReference type="AlphaFoldDB" id="A0A6A5WBL6"/>
<sequence length="245" mass="26796">MLQMTTMICRQCSSPPVSQASKNATLRANDQPCWSQSPANVRNAAVKGTLPPRTLYRSTGPGQYGAPEISFIGNVHISYSAECGDISTAVPSSFTSRFTHANSTKSYRTPKYIRPSAPSARSKRPKKKVVQAPMGKRPQGSHLTGHVLGCSNNKVLARATAQCLVRIVKRSPLNQRRRLTDGRLQHCVATTLQRYSISASCLPVTAHSHLFFRFNSAHASVNPRLSSKFAVPPIRPSARISKYPP</sequence>
<feature type="region of interest" description="Disordered" evidence="1">
    <location>
        <begin position="108"/>
        <end position="141"/>
    </location>
</feature>
<reference evidence="2" key="1">
    <citation type="journal article" date="2020" name="Stud. Mycol.">
        <title>101 Dothideomycetes genomes: a test case for predicting lifestyles and emergence of pathogens.</title>
        <authorList>
            <person name="Haridas S."/>
            <person name="Albert R."/>
            <person name="Binder M."/>
            <person name="Bloem J."/>
            <person name="Labutti K."/>
            <person name="Salamov A."/>
            <person name="Andreopoulos B."/>
            <person name="Baker S."/>
            <person name="Barry K."/>
            <person name="Bills G."/>
            <person name="Bluhm B."/>
            <person name="Cannon C."/>
            <person name="Castanera R."/>
            <person name="Culley D."/>
            <person name="Daum C."/>
            <person name="Ezra D."/>
            <person name="Gonzalez J."/>
            <person name="Henrissat B."/>
            <person name="Kuo A."/>
            <person name="Liang C."/>
            <person name="Lipzen A."/>
            <person name="Lutzoni F."/>
            <person name="Magnuson J."/>
            <person name="Mondo S."/>
            <person name="Nolan M."/>
            <person name="Ohm R."/>
            <person name="Pangilinan J."/>
            <person name="Park H.-J."/>
            <person name="Ramirez L."/>
            <person name="Alfaro M."/>
            <person name="Sun H."/>
            <person name="Tritt A."/>
            <person name="Yoshinaga Y."/>
            <person name="Zwiers L.-H."/>
            <person name="Turgeon B."/>
            <person name="Goodwin S."/>
            <person name="Spatafora J."/>
            <person name="Crous P."/>
            <person name="Grigoriev I."/>
        </authorList>
    </citation>
    <scope>NUCLEOTIDE SEQUENCE</scope>
    <source>
        <strain evidence="2">CBS 123094</strain>
    </source>
</reference>
<proteinExistence type="predicted"/>
<name>A0A6A5WBL6_9PLEO</name>
<evidence type="ECO:0000256" key="1">
    <source>
        <dbReference type="SAM" id="MobiDB-lite"/>
    </source>
</evidence>
<accession>A0A6A5WBL6</accession>
<dbReference type="EMBL" id="ML977606">
    <property type="protein sequence ID" value="KAF1998179.1"/>
    <property type="molecule type" value="Genomic_DNA"/>
</dbReference>
<protein>
    <submittedName>
        <fullName evidence="2">Uncharacterized protein</fullName>
    </submittedName>
</protein>